<gene>
    <name evidence="1" type="ORF">OKA04_14930</name>
</gene>
<evidence type="ECO:0000313" key="2">
    <source>
        <dbReference type="Proteomes" id="UP001207930"/>
    </source>
</evidence>
<protein>
    <submittedName>
        <fullName evidence="1">Uncharacterized protein</fullName>
    </submittedName>
</protein>
<keyword evidence="2" id="KW-1185">Reference proteome</keyword>
<dbReference type="EMBL" id="JAPDDS010000008">
    <property type="protein sequence ID" value="MCW1886030.1"/>
    <property type="molecule type" value="Genomic_DNA"/>
</dbReference>
<comment type="caution">
    <text evidence="1">The sequence shown here is derived from an EMBL/GenBank/DDBJ whole genome shotgun (WGS) entry which is preliminary data.</text>
</comment>
<evidence type="ECO:0000313" key="1">
    <source>
        <dbReference type="EMBL" id="MCW1886030.1"/>
    </source>
</evidence>
<dbReference type="Proteomes" id="UP001207930">
    <property type="component" value="Unassembled WGS sequence"/>
</dbReference>
<reference evidence="1 2" key="1">
    <citation type="submission" date="2022-10" db="EMBL/GenBank/DDBJ databases">
        <title>Luteolibacter flavescens strain MCCC 1K03193, whole genome shotgun sequencing project.</title>
        <authorList>
            <person name="Zhao G."/>
            <person name="Shen L."/>
        </authorList>
    </citation>
    <scope>NUCLEOTIDE SEQUENCE [LARGE SCALE GENOMIC DNA]</scope>
    <source>
        <strain evidence="1 2">MCCC 1K03193</strain>
    </source>
</reference>
<proteinExistence type="predicted"/>
<dbReference type="RefSeq" id="WP_264501986.1">
    <property type="nucleotide sequence ID" value="NZ_JAPDDS010000008.1"/>
</dbReference>
<name>A0ABT3FSS1_9BACT</name>
<sequence>MTVEEFVQHHNLQAIPADQPFPEMLDPHKEQDDHEYRFFVNEARTIGLGVNDTNEEVRVVYAELGMADTGWIPRVEASAVIGLD</sequence>
<accession>A0ABT3FSS1</accession>
<organism evidence="1 2">
    <name type="scientific">Luteolibacter flavescens</name>
    <dbReference type="NCBI Taxonomy" id="1859460"/>
    <lineage>
        <taxon>Bacteria</taxon>
        <taxon>Pseudomonadati</taxon>
        <taxon>Verrucomicrobiota</taxon>
        <taxon>Verrucomicrobiia</taxon>
        <taxon>Verrucomicrobiales</taxon>
        <taxon>Verrucomicrobiaceae</taxon>
        <taxon>Luteolibacter</taxon>
    </lineage>
</organism>